<dbReference type="GO" id="GO:0005829">
    <property type="term" value="C:cytosol"/>
    <property type="evidence" value="ECO:0007669"/>
    <property type="project" value="TreeGrafter"/>
</dbReference>
<proteinExistence type="inferred from homology"/>
<dbReference type="eggNOG" id="COG4989">
    <property type="taxonomic scope" value="Bacteria"/>
</dbReference>
<evidence type="ECO:0000256" key="3">
    <source>
        <dbReference type="ARBA" id="ARBA00038157"/>
    </source>
</evidence>
<dbReference type="STRING" id="745411.B3C1_04160"/>
<organism evidence="5 6">
    <name type="scientific">Gallaecimonas xiamenensis 3-C-1</name>
    <dbReference type="NCBI Taxonomy" id="745411"/>
    <lineage>
        <taxon>Bacteria</taxon>
        <taxon>Pseudomonadati</taxon>
        <taxon>Pseudomonadota</taxon>
        <taxon>Gammaproteobacteria</taxon>
        <taxon>Enterobacterales</taxon>
        <taxon>Gallaecimonadaceae</taxon>
        <taxon>Gallaecimonas</taxon>
    </lineage>
</organism>
<comment type="similarity">
    <text evidence="3">Belongs to the aldo/keto reductase family. Aldo/keto reductase 2 subfamily.</text>
</comment>
<dbReference type="GO" id="GO:0016491">
    <property type="term" value="F:oxidoreductase activity"/>
    <property type="evidence" value="ECO:0007669"/>
    <property type="project" value="UniProtKB-KW"/>
</dbReference>
<sequence length="296" mass="32737">MHVELAPNGPRLSAVIAGLWRLADWNLNVQDRVRWIEEALELGITSFDHADIYGDYRCEALFGEALKAAPHLKDQIQLISKCGIRLCSPSLPYQLNHYDTSPAYVRGQVEASLQKLGVEKLDLLLIHRPDYLLDAGELADTFSALRDEGKVAHFGVSNFTSSQFELLDQRLPLATNQLELSVLAHQALDDGTLDQCQAKRIRPMIWSPLGGGRLFSGQDEQACRVRQVLEELAPAYGVSVASLAYAWILRHPAKPLPITGSGRLAALKEAVAALGVTLSNQDWYRLWVAARGHDVP</sequence>
<evidence type="ECO:0000313" key="6">
    <source>
        <dbReference type="Proteomes" id="UP000006755"/>
    </source>
</evidence>
<dbReference type="PATRIC" id="fig|745411.4.peg.823"/>
<dbReference type="Proteomes" id="UP000006755">
    <property type="component" value="Unassembled WGS sequence"/>
</dbReference>
<gene>
    <name evidence="5" type="ORF">B3C1_04160</name>
</gene>
<reference evidence="5 6" key="1">
    <citation type="journal article" date="2012" name="J. Bacteriol.">
        <title>Genome Sequence of Gallaecimonas xiamenensis Type Strain 3-C-1.</title>
        <authorList>
            <person name="Lai Q."/>
            <person name="Wang L."/>
            <person name="Wang W."/>
            <person name="Shao Z."/>
        </authorList>
    </citation>
    <scope>NUCLEOTIDE SEQUENCE [LARGE SCALE GENOMIC DNA]</scope>
    <source>
        <strain evidence="5 6">3-C-1</strain>
    </source>
</reference>
<dbReference type="OrthoDB" id="9772407at2"/>
<name>K2K1R4_9GAMM</name>
<dbReference type="Gene3D" id="3.20.20.100">
    <property type="entry name" value="NADP-dependent oxidoreductase domain"/>
    <property type="match status" value="1"/>
</dbReference>
<protein>
    <submittedName>
        <fullName evidence="5">Oxidoreductase</fullName>
    </submittedName>
</protein>
<keyword evidence="2" id="KW-0560">Oxidoreductase</keyword>
<dbReference type="CDD" id="cd19092">
    <property type="entry name" value="AKR_BsYcsN_EcYdhF-like"/>
    <property type="match status" value="1"/>
</dbReference>
<dbReference type="InterPro" id="IPR023210">
    <property type="entry name" value="NADP_OxRdtase_dom"/>
</dbReference>
<dbReference type="PANTHER" id="PTHR43364:SF1">
    <property type="entry name" value="OXIDOREDUCTASE YDHF"/>
    <property type="match status" value="1"/>
</dbReference>
<dbReference type="SUPFAM" id="SSF51430">
    <property type="entry name" value="NAD(P)-linked oxidoreductase"/>
    <property type="match status" value="1"/>
</dbReference>
<evidence type="ECO:0000313" key="5">
    <source>
        <dbReference type="EMBL" id="EKE76759.1"/>
    </source>
</evidence>
<dbReference type="InterPro" id="IPR036812">
    <property type="entry name" value="NAD(P)_OxRdtase_dom_sf"/>
</dbReference>
<accession>K2K1R4</accession>
<dbReference type="PANTHER" id="PTHR43364">
    <property type="entry name" value="NADH-SPECIFIC METHYLGLYOXAL REDUCTASE-RELATED"/>
    <property type="match status" value="1"/>
</dbReference>
<feature type="domain" description="NADP-dependent oxidoreductase" evidence="4">
    <location>
        <begin position="15"/>
        <end position="285"/>
    </location>
</feature>
<dbReference type="Pfam" id="PF00248">
    <property type="entry name" value="Aldo_ket_red"/>
    <property type="match status" value="1"/>
</dbReference>
<dbReference type="FunFam" id="3.20.20.100:FF:000008">
    <property type="entry name" value="Aldo/keto reductase family oxidoreductase"/>
    <property type="match status" value="1"/>
</dbReference>
<dbReference type="RefSeq" id="WP_008483125.1">
    <property type="nucleotide sequence ID" value="NZ_AMRI01000004.1"/>
</dbReference>
<keyword evidence="6" id="KW-1185">Reference proteome</keyword>
<comment type="caution">
    <text evidence="5">The sequence shown here is derived from an EMBL/GenBank/DDBJ whole genome shotgun (WGS) entry which is preliminary data.</text>
</comment>
<evidence type="ECO:0000259" key="4">
    <source>
        <dbReference type="Pfam" id="PF00248"/>
    </source>
</evidence>
<dbReference type="InterPro" id="IPR050523">
    <property type="entry name" value="AKR_Detox_Biosynth"/>
</dbReference>
<dbReference type="EMBL" id="AMRI01000004">
    <property type="protein sequence ID" value="EKE76759.1"/>
    <property type="molecule type" value="Genomic_DNA"/>
</dbReference>
<evidence type="ECO:0000256" key="1">
    <source>
        <dbReference type="ARBA" id="ARBA00022857"/>
    </source>
</evidence>
<dbReference type="AlphaFoldDB" id="K2K1R4"/>
<evidence type="ECO:0000256" key="2">
    <source>
        <dbReference type="ARBA" id="ARBA00023002"/>
    </source>
</evidence>
<keyword evidence="1" id="KW-0521">NADP</keyword>